<dbReference type="GO" id="GO:0003824">
    <property type="term" value="F:catalytic activity"/>
    <property type="evidence" value="ECO:0007669"/>
    <property type="project" value="InterPro"/>
</dbReference>
<dbReference type="Pfam" id="PF14529">
    <property type="entry name" value="Exo_endo_phos_2"/>
    <property type="match status" value="1"/>
</dbReference>
<protein>
    <recommendedName>
        <fullName evidence="2">Endonuclease/exonuclease/phosphatase domain-containing protein</fullName>
    </recommendedName>
</protein>
<evidence type="ECO:0000256" key="1">
    <source>
        <dbReference type="SAM" id="Phobius"/>
    </source>
</evidence>
<sequence>VHQNIQSLTGKEIEIELFVEKLNIHILCITEHWLTGAHPAVILRNFKMSSVFFRRTAIHGGSLIFVHNNITCKERKDIVSLSVERTVELSCVELERFIIVCVYRPPSGDFSLFEDVMEDVLKRLSVSTKKAIVCGDFNVDILLSNATTTRLLNLFKCFNLNYAFSEPTRITATSASCLDNIFHNCDILGKSIITNLRSDHCGQQITVLNNINKDKHIVKCRPITKSKLTRFKGEISSKIPALVFKNGHPDSIYGTLFNIIENEFNKIFNFKHIDFNKKIKFSDWATIGIYKSRDNLYELYGEKQYNHTPAFLQHVKMYSKTFKNVCFHAKSLYFKDQIIKSDNKVQTTWKIVNNETGKAKSRNVNFELIINDNKVTADSEVASTFENFFQSVPILLTDSLNSSPTAAQSLLRNNVNECNVLFNFKHISAYDIIKNFKLLKQKKTGDLWGMSVMVISNIIDVIAPYLAILFNECVDRGT</sequence>
<keyword evidence="1" id="KW-0812">Transmembrane</keyword>
<feature type="non-terminal residue" evidence="3">
    <location>
        <position position="478"/>
    </location>
</feature>
<dbReference type="InterPro" id="IPR005135">
    <property type="entry name" value="Endo/exonuclease/phosphatase"/>
</dbReference>
<name>S4PAZ5_9NEOP</name>
<dbReference type="InterPro" id="IPR036691">
    <property type="entry name" value="Endo/exonu/phosph_ase_sf"/>
</dbReference>
<keyword evidence="1" id="KW-0472">Membrane</keyword>
<dbReference type="EMBL" id="GAIX01004801">
    <property type="protein sequence ID" value="JAA87759.1"/>
    <property type="molecule type" value="Transcribed_RNA"/>
</dbReference>
<keyword evidence="1" id="KW-1133">Transmembrane helix</keyword>
<dbReference type="Gene3D" id="3.60.10.10">
    <property type="entry name" value="Endonuclease/exonuclease/phosphatase"/>
    <property type="match status" value="1"/>
</dbReference>
<feature type="non-terminal residue" evidence="3">
    <location>
        <position position="1"/>
    </location>
</feature>
<dbReference type="PANTHER" id="PTHR33776">
    <property type="entry name" value="ENDO/EXONUCLEASE/PHOSPHATASE DOMAIN-CONTAINING PROTEIN"/>
    <property type="match status" value="1"/>
</dbReference>
<reference evidence="3" key="2">
    <citation type="submission" date="2013-05" db="EMBL/GenBank/DDBJ databases">
        <authorList>
            <person name="Carter J.-M."/>
            <person name="Baker S.C."/>
            <person name="Pink R."/>
            <person name="Carter D.R.F."/>
            <person name="Collins A."/>
            <person name="Tomlin J."/>
            <person name="Gibbs M."/>
            <person name="Breuker C.J."/>
        </authorList>
    </citation>
    <scope>NUCLEOTIDE SEQUENCE</scope>
    <source>
        <tissue evidence="3">Ovary</tissue>
    </source>
</reference>
<evidence type="ECO:0000259" key="2">
    <source>
        <dbReference type="Pfam" id="PF14529"/>
    </source>
</evidence>
<accession>S4PAZ5</accession>
<dbReference type="SUPFAM" id="SSF56219">
    <property type="entry name" value="DNase I-like"/>
    <property type="match status" value="1"/>
</dbReference>
<reference evidence="3" key="1">
    <citation type="journal article" date="2013" name="BMC Genomics">
        <title>Unscrambling butterfly oogenesis.</title>
        <authorList>
            <person name="Carter J.M."/>
            <person name="Baker S.C."/>
            <person name="Pink R."/>
            <person name="Carter D.R."/>
            <person name="Collins A."/>
            <person name="Tomlin J."/>
            <person name="Gibbs M."/>
            <person name="Breuker C.J."/>
        </authorList>
    </citation>
    <scope>NUCLEOTIDE SEQUENCE</scope>
    <source>
        <tissue evidence="3">Ovary</tissue>
    </source>
</reference>
<evidence type="ECO:0000313" key="3">
    <source>
        <dbReference type="EMBL" id="JAA87759.1"/>
    </source>
</evidence>
<proteinExistence type="predicted"/>
<dbReference type="PANTHER" id="PTHR33776:SF3">
    <property type="entry name" value="PHD-TYPE DOMAIN-CONTAINING PROTEIN"/>
    <property type="match status" value="1"/>
</dbReference>
<organism evidence="3">
    <name type="scientific">Pararge aegeria</name>
    <name type="common">speckled wood butterfly</name>
    <dbReference type="NCBI Taxonomy" id="116150"/>
    <lineage>
        <taxon>Eukaryota</taxon>
        <taxon>Metazoa</taxon>
        <taxon>Ecdysozoa</taxon>
        <taxon>Arthropoda</taxon>
        <taxon>Hexapoda</taxon>
        <taxon>Insecta</taxon>
        <taxon>Pterygota</taxon>
        <taxon>Neoptera</taxon>
        <taxon>Endopterygota</taxon>
        <taxon>Lepidoptera</taxon>
        <taxon>Glossata</taxon>
        <taxon>Ditrysia</taxon>
        <taxon>Papilionoidea</taxon>
        <taxon>Nymphalidae</taxon>
        <taxon>Satyrinae</taxon>
        <taxon>Satyrini</taxon>
        <taxon>Parargina</taxon>
        <taxon>Pararge</taxon>
    </lineage>
</organism>
<feature type="transmembrane region" description="Helical" evidence="1">
    <location>
        <begin position="447"/>
        <end position="470"/>
    </location>
</feature>
<feature type="domain" description="Endonuclease/exonuclease/phosphatase" evidence="2">
    <location>
        <begin position="98"/>
        <end position="201"/>
    </location>
</feature>
<dbReference type="AlphaFoldDB" id="S4PAZ5"/>